<dbReference type="Gene3D" id="1.10.486.10">
    <property type="entry name" value="PCRA, domain 4"/>
    <property type="match status" value="1"/>
</dbReference>
<keyword evidence="3" id="KW-0347">Helicase</keyword>
<protein>
    <submittedName>
        <fullName evidence="6">ATP-binding domain-containing protein</fullName>
    </submittedName>
</protein>
<dbReference type="InterPro" id="IPR000212">
    <property type="entry name" value="DNA_helicase_UvrD/REP"/>
</dbReference>
<keyword evidence="4 6" id="KW-0067">ATP-binding</keyword>
<comment type="caution">
    <text evidence="6">The sequence shown here is derived from an EMBL/GenBank/DDBJ whole genome shotgun (WGS) entry which is preliminary data.</text>
</comment>
<feature type="domain" description="UvrD-like helicase C-terminal" evidence="5">
    <location>
        <begin position="2"/>
        <end position="110"/>
    </location>
</feature>
<evidence type="ECO:0000256" key="4">
    <source>
        <dbReference type="ARBA" id="ARBA00022840"/>
    </source>
</evidence>
<keyword evidence="2" id="KW-0378">Hydrolase</keyword>
<dbReference type="PANTHER" id="PTHR11070:SF2">
    <property type="entry name" value="ATP-DEPENDENT DNA HELICASE SRS2"/>
    <property type="match status" value="1"/>
</dbReference>
<reference evidence="6" key="2">
    <citation type="journal article" date="2021" name="PeerJ">
        <title>Extensive microbial diversity within the chicken gut microbiome revealed by metagenomics and culture.</title>
        <authorList>
            <person name="Gilroy R."/>
            <person name="Ravi A."/>
            <person name="Getino M."/>
            <person name="Pursley I."/>
            <person name="Horton D.L."/>
            <person name="Alikhan N.F."/>
            <person name="Baker D."/>
            <person name="Gharbi K."/>
            <person name="Hall N."/>
            <person name="Watson M."/>
            <person name="Adriaenssens E.M."/>
            <person name="Foster-Nyarko E."/>
            <person name="Jarju S."/>
            <person name="Secka A."/>
            <person name="Antonio M."/>
            <person name="Oren A."/>
            <person name="Chaudhuri R.R."/>
            <person name="La Ragione R."/>
            <person name="Hildebrand F."/>
            <person name="Pallen M.J."/>
        </authorList>
    </citation>
    <scope>NUCLEOTIDE SEQUENCE</scope>
    <source>
        <strain evidence="6">14508</strain>
    </source>
</reference>
<accession>A0A9D1G7G7</accession>
<evidence type="ECO:0000313" key="6">
    <source>
        <dbReference type="EMBL" id="HIT17101.1"/>
    </source>
</evidence>
<dbReference type="EMBL" id="DVKI01000052">
    <property type="protein sequence ID" value="HIT17101.1"/>
    <property type="molecule type" value="Genomic_DNA"/>
</dbReference>
<dbReference type="PANTHER" id="PTHR11070">
    <property type="entry name" value="UVRD / RECB / PCRA DNA HELICASE FAMILY MEMBER"/>
    <property type="match status" value="1"/>
</dbReference>
<name>A0A9D1G7G7_9FIRM</name>
<evidence type="ECO:0000259" key="5">
    <source>
        <dbReference type="Pfam" id="PF13361"/>
    </source>
</evidence>
<dbReference type="InterPro" id="IPR027417">
    <property type="entry name" value="P-loop_NTPase"/>
</dbReference>
<dbReference type="GO" id="GO:0000725">
    <property type="term" value="P:recombinational repair"/>
    <property type="evidence" value="ECO:0007669"/>
    <property type="project" value="TreeGrafter"/>
</dbReference>
<evidence type="ECO:0000256" key="2">
    <source>
        <dbReference type="ARBA" id="ARBA00022801"/>
    </source>
</evidence>
<dbReference type="Gene3D" id="3.40.50.300">
    <property type="entry name" value="P-loop containing nucleotide triphosphate hydrolases"/>
    <property type="match status" value="1"/>
</dbReference>
<dbReference type="AlphaFoldDB" id="A0A9D1G7G7"/>
<dbReference type="GO" id="GO:0043138">
    <property type="term" value="F:3'-5' DNA helicase activity"/>
    <property type="evidence" value="ECO:0007669"/>
    <property type="project" value="TreeGrafter"/>
</dbReference>
<sequence>DERIENIKTFIEQLNQYLKNDNANIQEFIQELALYSSQDDMRSEEQKDFVSLMTIHTAKGLEFDNVFVFGLIDGIFPSSRAIMEKVDGLEEERRICYVALTRARKRLFLTDSGGFNYTGVKYPSRFLKEIKENAQKSSFKIQNDSSRTFDPTSIRAGNIIQHQIFGEGIVLSEKDGLIDVIFHDPKVGRKKLVANHPLIKTKQ</sequence>
<dbReference type="Pfam" id="PF13361">
    <property type="entry name" value="UvrD_C"/>
    <property type="match status" value="1"/>
</dbReference>
<dbReference type="InterPro" id="IPR014017">
    <property type="entry name" value="DNA_helicase_UvrD-like_C"/>
</dbReference>
<reference evidence="6" key="1">
    <citation type="submission" date="2020-10" db="EMBL/GenBank/DDBJ databases">
        <authorList>
            <person name="Gilroy R."/>
        </authorList>
    </citation>
    <scope>NUCLEOTIDE SEQUENCE</scope>
    <source>
        <strain evidence="6">14508</strain>
    </source>
</reference>
<dbReference type="GO" id="GO:0005829">
    <property type="term" value="C:cytosol"/>
    <property type="evidence" value="ECO:0007669"/>
    <property type="project" value="TreeGrafter"/>
</dbReference>
<dbReference type="GO" id="GO:0005524">
    <property type="term" value="F:ATP binding"/>
    <property type="evidence" value="ECO:0007669"/>
    <property type="project" value="UniProtKB-KW"/>
</dbReference>
<evidence type="ECO:0000256" key="3">
    <source>
        <dbReference type="ARBA" id="ARBA00022806"/>
    </source>
</evidence>
<proteinExistence type="predicted"/>
<evidence type="ECO:0000313" key="7">
    <source>
        <dbReference type="Proteomes" id="UP000886893"/>
    </source>
</evidence>
<organism evidence="6 7">
    <name type="scientific">Candidatus Caccosoma faecigallinarum</name>
    <dbReference type="NCBI Taxonomy" id="2840720"/>
    <lineage>
        <taxon>Bacteria</taxon>
        <taxon>Bacillati</taxon>
        <taxon>Bacillota</taxon>
        <taxon>Bacillota incertae sedis</taxon>
        <taxon>Candidatus Caccosoma</taxon>
    </lineage>
</organism>
<dbReference type="GO" id="GO:0016787">
    <property type="term" value="F:hydrolase activity"/>
    <property type="evidence" value="ECO:0007669"/>
    <property type="project" value="UniProtKB-KW"/>
</dbReference>
<feature type="non-terminal residue" evidence="6">
    <location>
        <position position="1"/>
    </location>
</feature>
<keyword evidence="1" id="KW-0547">Nucleotide-binding</keyword>
<dbReference type="CDD" id="cd18807">
    <property type="entry name" value="SF1_C_UvrD"/>
    <property type="match status" value="1"/>
</dbReference>
<gene>
    <name evidence="6" type="ORF">IAD04_01810</name>
</gene>
<dbReference type="SUPFAM" id="SSF52540">
    <property type="entry name" value="P-loop containing nucleoside triphosphate hydrolases"/>
    <property type="match status" value="1"/>
</dbReference>
<evidence type="ECO:0000256" key="1">
    <source>
        <dbReference type="ARBA" id="ARBA00022741"/>
    </source>
</evidence>
<dbReference type="GO" id="GO:0003677">
    <property type="term" value="F:DNA binding"/>
    <property type="evidence" value="ECO:0007669"/>
    <property type="project" value="InterPro"/>
</dbReference>
<dbReference type="Proteomes" id="UP000886893">
    <property type="component" value="Unassembled WGS sequence"/>
</dbReference>